<dbReference type="AlphaFoldDB" id="E5QYT9"/>
<feature type="compositionally biased region" description="Polar residues" evidence="1">
    <location>
        <begin position="278"/>
        <end position="292"/>
    </location>
</feature>
<protein>
    <submittedName>
        <fullName evidence="2">Uncharacterized protein</fullName>
    </submittedName>
</protein>
<gene>
    <name evidence="2" type="ORF">MGYG_00318</name>
</gene>
<dbReference type="InParanoid" id="E5QYT9"/>
<dbReference type="EMBL" id="DS989822">
    <property type="protein sequence ID" value="EFQ97277.1"/>
    <property type="molecule type" value="Genomic_DNA"/>
</dbReference>
<reference evidence="3" key="1">
    <citation type="journal article" date="2012" name="MBio">
        <title>Comparative genome analysis of Trichophyton rubrum and related dermatophytes reveals candidate genes involved in infection.</title>
        <authorList>
            <person name="Martinez D.A."/>
            <person name="Oliver B.G."/>
            <person name="Graeser Y."/>
            <person name="Goldberg J.M."/>
            <person name="Li W."/>
            <person name="Martinez-Rossi N.M."/>
            <person name="Monod M."/>
            <person name="Shelest E."/>
            <person name="Barton R.C."/>
            <person name="Birch E."/>
            <person name="Brakhage A.A."/>
            <person name="Chen Z."/>
            <person name="Gurr S.J."/>
            <person name="Heiman D."/>
            <person name="Heitman J."/>
            <person name="Kosti I."/>
            <person name="Rossi A."/>
            <person name="Saif S."/>
            <person name="Samalova M."/>
            <person name="Saunders C.W."/>
            <person name="Shea T."/>
            <person name="Summerbell R.C."/>
            <person name="Xu J."/>
            <person name="Young S."/>
            <person name="Zeng Q."/>
            <person name="Birren B.W."/>
            <person name="Cuomo C.A."/>
            <person name="White T.C."/>
        </authorList>
    </citation>
    <scope>NUCLEOTIDE SEQUENCE [LARGE SCALE GENOMIC DNA]</scope>
    <source>
        <strain evidence="3">ATCC MYA-4604 / CBS 118893</strain>
    </source>
</reference>
<name>E5QYT9_ARTGP</name>
<feature type="region of interest" description="Disordered" evidence="1">
    <location>
        <begin position="238"/>
        <end position="305"/>
    </location>
</feature>
<evidence type="ECO:0000256" key="1">
    <source>
        <dbReference type="SAM" id="MobiDB-lite"/>
    </source>
</evidence>
<accession>E5QYT9</accession>
<feature type="compositionally biased region" description="Low complexity" evidence="1">
    <location>
        <begin position="259"/>
        <end position="273"/>
    </location>
</feature>
<dbReference type="RefSeq" id="XP_003176229.1">
    <property type="nucleotide sequence ID" value="XM_003176181.1"/>
</dbReference>
<sequence length="447" mass="49698">MQDDKCTNERDEHCPQLYIGVVCYPTLRWLTGLCTTGGARDSNPGGCWCCLTARICDVQEFMTRIWHLHPIQSSKSSDMTSYAAEDGVTVGMFDKPARCSADADMLPSADKPEQYRNNGKHYQVEGSRNCLRQPSRPLSLVISTSVLSLLAVDHETSIEDIRRSVAHWPPRWSTIAIGAKIREKERSPSIISPLKSKEREPLACLPPPILPGSPLRRGWATTDKDAVHCRTMYSVIDWQHPTPPSGQQSVEQKPDKWPSTTTKSTITNTSTINLPPKDTTSSVLEQSNQLGPTTRGRQTDTQTDRRTLDLFRLHPLFHRELDGSPAVPSCCPASLRFLLRLAETESKRSSVSFRFVAGWLAARSPAVPPPPPPSITTNNGDDDDSNRSKEKQDKQTPLKASVLFPFSSFSPLDPHSIFPPPLCLRLLEPDLPQSLCIPKTKLCLPCK</sequence>
<dbReference type="GeneID" id="10031545"/>
<feature type="region of interest" description="Disordered" evidence="1">
    <location>
        <begin position="363"/>
        <end position="397"/>
    </location>
</feature>
<evidence type="ECO:0000313" key="3">
    <source>
        <dbReference type="Proteomes" id="UP000002669"/>
    </source>
</evidence>
<dbReference type="eggNOG" id="ENOG502RPU9">
    <property type="taxonomic scope" value="Eukaryota"/>
</dbReference>
<evidence type="ECO:0000313" key="2">
    <source>
        <dbReference type="EMBL" id="EFQ97277.1"/>
    </source>
</evidence>
<proteinExistence type="predicted"/>
<keyword evidence="3" id="KW-1185">Reference proteome</keyword>
<dbReference type="HOGENOM" id="CLU_612456_0_0_1"/>
<dbReference type="VEuPathDB" id="FungiDB:MGYG_00318"/>
<organism evidence="3">
    <name type="scientific">Arthroderma gypseum (strain ATCC MYA-4604 / CBS 118893)</name>
    <name type="common">Microsporum gypseum</name>
    <dbReference type="NCBI Taxonomy" id="535722"/>
    <lineage>
        <taxon>Eukaryota</taxon>
        <taxon>Fungi</taxon>
        <taxon>Dikarya</taxon>
        <taxon>Ascomycota</taxon>
        <taxon>Pezizomycotina</taxon>
        <taxon>Eurotiomycetes</taxon>
        <taxon>Eurotiomycetidae</taxon>
        <taxon>Onygenales</taxon>
        <taxon>Arthrodermataceae</taxon>
        <taxon>Nannizzia</taxon>
    </lineage>
</organism>
<feature type="compositionally biased region" description="Basic and acidic residues" evidence="1">
    <location>
        <begin position="385"/>
        <end position="396"/>
    </location>
</feature>
<dbReference type="Proteomes" id="UP000002669">
    <property type="component" value="Unassembled WGS sequence"/>
</dbReference>